<dbReference type="Pfam" id="PF13470">
    <property type="entry name" value="PIN_3"/>
    <property type="match status" value="1"/>
</dbReference>
<comment type="caution">
    <text evidence="3">The sequence shown here is derived from an EMBL/GenBank/DDBJ whole genome shotgun (WGS) entry which is preliminary data.</text>
</comment>
<keyword evidence="4" id="KW-1185">Reference proteome</keyword>
<name>A0A7W8GH54_9DEIO</name>
<dbReference type="InterPro" id="IPR002716">
    <property type="entry name" value="PIN_dom"/>
</dbReference>
<dbReference type="InterPro" id="IPR058652">
    <property type="entry name" value="VapC50_C"/>
</dbReference>
<dbReference type="RefSeq" id="WP_184030860.1">
    <property type="nucleotide sequence ID" value="NZ_JACHFN010000013.1"/>
</dbReference>
<dbReference type="InterPro" id="IPR029060">
    <property type="entry name" value="PIN-like_dom_sf"/>
</dbReference>
<evidence type="ECO:0000259" key="2">
    <source>
        <dbReference type="Pfam" id="PF26343"/>
    </source>
</evidence>
<accession>A0A7W8GH54</accession>
<gene>
    <name evidence="3" type="ORF">HNQ09_003011</name>
</gene>
<dbReference type="Pfam" id="PF26343">
    <property type="entry name" value="VapC50_C"/>
    <property type="match status" value="1"/>
</dbReference>
<feature type="domain" description="VapC50 C-terminal" evidence="2">
    <location>
        <begin position="129"/>
        <end position="182"/>
    </location>
</feature>
<dbReference type="EMBL" id="JACHFN010000013">
    <property type="protein sequence ID" value="MBB5235554.1"/>
    <property type="molecule type" value="Genomic_DNA"/>
</dbReference>
<proteinExistence type="predicted"/>
<sequence>MIGRVFCDANVLYPSLLRDLLIRLAGADLVELRWSDEVQNEWIRNLLEHRPDLSPAALERTRQRMEGAVSGARVTGYEPRVPTLSLPDPEDRHVLAAAITGEATHLLTFNLRDFPVSILQPYGITPVHPDAALLAWLQEWPHEVVAVVRRLSTALQRPPMSPQAVADGLVTLSLPVSAERLRFLLESDDTREGL</sequence>
<evidence type="ECO:0000313" key="4">
    <source>
        <dbReference type="Proteomes" id="UP000525389"/>
    </source>
</evidence>
<dbReference type="Proteomes" id="UP000525389">
    <property type="component" value="Unassembled WGS sequence"/>
</dbReference>
<dbReference type="AlphaFoldDB" id="A0A7W8GH54"/>
<evidence type="ECO:0000313" key="3">
    <source>
        <dbReference type="EMBL" id="MBB5235554.1"/>
    </source>
</evidence>
<evidence type="ECO:0000259" key="1">
    <source>
        <dbReference type="Pfam" id="PF13470"/>
    </source>
</evidence>
<reference evidence="3 4" key="1">
    <citation type="submission" date="2020-08" db="EMBL/GenBank/DDBJ databases">
        <title>Genomic Encyclopedia of Type Strains, Phase IV (KMG-IV): sequencing the most valuable type-strain genomes for metagenomic binning, comparative biology and taxonomic classification.</title>
        <authorList>
            <person name="Goeker M."/>
        </authorList>
    </citation>
    <scope>NUCLEOTIDE SEQUENCE [LARGE SCALE GENOMIC DNA]</scope>
    <source>
        <strain evidence="3 4">DSM 101791</strain>
    </source>
</reference>
<dbReference type="SUPFAM" id="SSF88723">
    <property type="entry name" value="PIN domain-like"/>
    <property type="match status" value="1"/>
</dbReference>
<protein>
    <submittedName>
        <fullName evidence="3">Putative nucleic acid-binding protein</fullName>
    </submittedName>
</protein>
<organism evidence="3 4">
    <name type="scientific">Deinococcus budaensis</name>
    <dbReference type="NCBI Taxonomy" id="1665626"/>
    <lineage>
        <taxon>Bacteria</taxon>
        <taxon>Thermotogati</taxon>
        <taxon>Deinococcota</taxon>
        <taxon>Deinococci</taxon>
        <taxon>Deinococcales</taxon>
        <taxon>Deinococcaceae</taxon>
        <taxon>Deinococcus</taxon>
    </lineage>
</organism>
<feature type="domain" description="PIN" evidence="1">
    <location>
        <begin position="4"/>
        <end position="111"/>
    </location>
</feature>